<dbReference type="EMBL" id="BNAG01000002">
    <property type="protein sequence ID" value="GHE63211.1"/>
    <property type="molecule type" value="Genomic_DNA"/>
</dbReference>
<protein>
    <recommendedName>
        <fullName evidence="3">DUF4374 domain-containing protein</fullName>
    </recommendedName>
</protein>
<comment type="caution">
    <text evidence="1">The sequence shown here is derived from an EMBL/GenBank/DDBJ whole genome shotgun (WGS) entry which is preliminary data.</text>
</comment>
<name>A0ABQ3I503_9BACT</name>
<evidence type="ECO:0000313" key="1">
    <source>
        <dbReference type="EMBL" id="GHE63211.1"/>
    </source>
</evidence>
<gene>
    <name evidence="1" type="ORF">GCM10011340_18160</name>
</gene>
<organism evidence="1 2">
    <name type="scientific">Roseivirga thermotolerans</name>
    <dbReference type="NCBI Taxonomy" id="1758176"/>
    <lineage>
        <taxon>Bacteria</taxon>
        <taxon>Pseudomonadati</taxon>
        <taxon>Bacteroidota</taxon>
        <taxon>Cytophagia</taxon>
        <taxon>Cytophagales</taxon>
        <taxon>Roseivirgaceae</taxon>
        <taxon>Roseivirga</taxon>
    </lineage>
</organism>
<keyword evidence="2" id="KW-1185">Reference proteome</keyword>
<accession>A0ABQ3I503</accession>
<sequence length="522" mass="56681">MKNKLFGGISWVFFALVCLAYSSCEKKVELPKYTYSLSLALKPQQNAPALQSFVHGVDGDNWLLFAGRTNQDLDDGGLHDLNGNYTSTSFVPWSFNENILVYNVATDKLQGMSFDDMVAKIQGYKAKTGLLAALKANETIFRNSNPLVTQQGEYVYVLGGYGTPINDTQSSGAYETFNQLARVHVPSLINLITTDSQEGIDWKNIFAFGVPDTLRSTGGEMLMIGDSLYVAGGHNFGNKASNFQKYLDGVFPMKITKTDSFSLKAALGAPISDLPAASISKSFADNKSTFRRRDGPIVPALFKNGNELNAGLTFYGGVFKPDSVVIKDKDTTSYLLAWNDAIYVHPGIKANNADTSSAYYTVDSKYYQANLNVYSCVDIELYDPNTNTVITFLVGGIGNGSYQGPETLSEFTNSLLSISYDVNGNSSTKTQLSTNIFGTTNFYGAESAFFFKNGINIPTVEALQGETEVINAGALEFSNNEIELGYLFGGIEAFEGGPGTYGPGKSSASNKIWKVTLSRSNN</sequence>
<dbReference type="RefSeq" id="WP_189629912.1">
    <property type="nucleotide sequence ID" value="NZ_BNAG01000002.1"/>
</dbReference>
<dbReference type="Proteomes" id="UP000658258">
    <property type="component" value="Unassembled WGS sequence"/>
</dbReference>
<evidence type="ECO:0008006" key="3">
    <source>
        <dbReference type="Google" id="ProtNLM"/>
    </source>
</evidence>
<evidence type="ECO:0000313" key="2">
    <source>
        <dbReference type="Proteomes" id="UP000658258"/>
    </source>
</evidence>
<proteinExistence type="predicted"/>
<reference evidence="2" key="1">
    <citation type="journal article" date="2019" name="Int. J. Syst. Evol. Microbiol.">
        <title>The Global Catalogue of Microorganisms (GCM) 10K type strain sequencing project: providing services to taxonomists for standard genome sequencing and annotation.</title>
        <authorList>
            <consortium name="The Broad Institute Genomics Platform"/>
            <consortium name="The Broad Institute Genome Sequencing Center for Infectious Disease"/>
            <person name="Wu L."/>
            <person name="Ma J."/>
        </authorList>
    </citation>
    <scope>NUCLEOTIDE SEQUENCE [LARGE SCALE GENOMIC DNA]</scope>
    <source>
        <strain evidence="2">CGMCC 1.15111</strain>
    </source>
</reference>